<evidence type="ECO:0000256" key="9">
    <source>
        <dbReference type="ARBA" id="ARBA00022884"/>
    </source>
</evidence>
<evidence type="ECO:0000259" key="17">
    <source>
        <dbReference type="PROSITE" id="PS50158"/>
    </source>
</evidence>
<dbReference type="SUPFAM" id="SSF57756">
    <property type="entry name" value="Retrovirus zinc finger-like domains"/>
    <property type="match status" value="1"/>
</dbReference>
<dbReference type="PROSITE" id="PS50994">
    <property type="entry name" value="INTEGRASE"/>
    <property type="match status" value="1"/>
</dbReference>
<keyword evidence="11" id="KW-0695">RNA-directed DNA polymerase</keyword>
<accession>A0A9Q3IY90</accession>
<evidence type="ECO:0000256" key="12">
    <source>
        <dbReference type="ARBA" id="ARBA00022932"/>
    </source>
</evidence>
<comment type="catalytic activity">
    <reaction evidence="14">
        <text>DNA(n) + a 2'-deoxyribonucleoside 5'-triphosphate = DNA(n+1) + diphosphate</text>
        <dbReference type="Rhea" id="RHEA:22508"/>
        <dbReference type="Rhea" id="RHEA-COMP:17339"/>
        <dbReference type="Rhea" id="RHEA-COMP:17340"/>
        <dbReference type="ChEBI" id="CHEBI:33019"/>
        <dbReference type="ChEBI" id="CHEBI:61560"/>
        <dbReference type="ChEBI" id="CHEBI:173112"/>
        <dbReference type="EC" id="2.7.7.49"/>
    </reaction>
</comment>
<dbReference type="Gene3D" id="3.30.420.10">
    <property type="entry name" value="Ribonuclease H-like superfamily/Ribonuclease H"/>
    <property type="match status" value="1"/>
</dbReference>
<dbReference type="InterPro" id="IPR001878">
    <property type="entry name" value="Znf_CCHC"/>
</dbReference>
<keyword evidence="20" id="KW-1185">Reference proteome</keyword>
<keyword evidence="8" id="KW-0460">Magnesium</keyword>
<keyword evidence="16" id="KW-0862">Zinc</keyword>
<evidence type="ECO:0000256" key="11">
    <source>
        <dbReference type="ARBA" id="ARBA00022918"/>
    </source>
</evidence>
<dbReference type="PANTHER" id="PTHR42648">
    <property type="entry name" value="TRANSPOSASE, PUTATIVE-RELATED"/>
    <property type="match status" value="1"/>
</dbReference>
<evidence type="ECO:0000256" key="6">
    <source>
        <dbReference type="ARBA" id="ARBA00022759"/>
    </source>
</evidence>
<keyword evidence="6" id="KW-0255">Endonuclease</keyword>
<evidence type="ECO:0008006" key="21">
    <source>
        <dbReference type="Google" id="ProtNLM"/>
    </source>
</evidence>
<evidence type="ECO:0000256" key="2">
    <source>
        <dbReference type="ARBA" id="ARBA00022664"/>
    </source>
</evidence>
<keyword evidence="13" id="KW-0233">DNA recombination</keyword>
<evidence type="ECO:0000256" key="14">
    <source>
        <dbReference type="ARBA" id="ARBA00048173"/>
    </source>
</evidence>
<protein>
    <recommendedName>
        <fullName evidence="21">Integrase catalytic domain-containing protein</fullName>
    </recommendedName>
</protein>
<reference evidence="19" key="1">
    <citation type="submission" date="2021-03" db="EMBL/GenBank/DDBJ databases">
        <title>Draft genome sequence of rust myrtle Austropuccinia psidii MF-1, a brazilian biotype.</title>
        <authorList>
            <person name="Quecine M.C."/>
            <person name="Pachon D.M.R."/>
            <person name="Bonatelli M.L."/>
            <person name="Correr F.H."/>
            <person name="Franceschini L.M."/>
            <person name="Leite T.F."/>
            <person name="Margarido G.R.A."/>
            <person name="Almeida C.A."/>
            <person name="Ferrarezi J.A."/>
            <person name="Labate C.A."/>
        </authorList>
    </citation>
    <scope>NUCLEOTIDE SEQUENCE</scope>
    <source>
        <strain evidence="19">MF-1</strain>
    </source>
</reference>
<evidence type="ECO:0000256" key="4">
    <source>
        <dbReference type="ARBA" id="ARBA00022722"/>
    </source>
</evidence>
<evidence type="ECO:0000256" key="7">
    <source>
        <dbReference type="ARBA" id="ARBA00022801"/>
    </source>
</evidence>
<evidence type="ECO:0000256" key="16">
    <source>
        <dbReference type="PROSITE-ProRule" id="PRU00047"/>
    </source>
</evidence>
<dbReference type="PANTHER" id="PTHR42648:SF11">
    <property type="entry name" value="TRANSPOSON TY4-P GAG-POL POLYPROTEIN"/>
    <property type="match status" value="1"/>
</dbReference>
<evidence type="ECO:0000256" key="8">
    <source>
        <dbReference type="ARBA" id="ARBA00022842"/>
    </source>
</evidence>
<gene>
    <name evidence="19" type="ORF">O181_091784</name>
</gene>
<keyword evidence="12" id="KW-0239">DNA-directed DNA polymerase</keyword>
<dbReference type="InterPro" id="IPR036875">
    <property type="entry name" value="Znf_CCHC_sf"/>
</dbReference>
<dbReference type="GO" id="GO:0016787">
    <property type="term" value="F:hydrolase activity"/>
    <property type="evidence" value="ECO:0007669"/>
    <property type="project" value="UniProtKB-KW"/>
</dbReference>
<evidence type="ECO:0000256" key="1">
    <source>
        <dbReference type="ARBA" id="ARBA00022578"/>
    </source>
</evidence>
<dbReference type="AlphaFoldDB" id="A0A9Q3IY90"/>
<keyword evidence="7" id="KW-0378">Hydrolase</keyword>
<keyword evidence="2" id="KW-0507">mRNA processing</keyword>
<evidence type="ECO:0000259" key="18">
    <source>
        <dbReference type="PROSITE" id="PS50994"/>
    </source>
</evidence>
<dbReference type="GO" id="GO:0032196">
    <property type="term" value="P:transposition"/>
    <property type="evidence" value="ECO:0007669"/>
    <property type="project" value="UniProtKB-KW"/>
</dbReference>
<dbReference type="GO" id="GO:0005634">
    <property type="term" value="C:nucleus"/>
    <property type="evidence" value="ECO:0007669"/>
    <property type="project" value="UniProtKB-ARBA"/>
</dbReference>
<evidence type="ECO:0000313" key="19">
    <source>
        <dbReference type="EMBL" id="MBW0552069.1"/>
    </source>
</evidence>
<evidence type="ECO:0000313" key="20">
    <source>
        <dbReference type="Proteomes" id="UP000765509"/>
    </source>
</evidence>
<dbReference type="InterPro" id="IPR001584">
    <property type="entry name" value="Integrase_cat-core"/>
</dbReference>
<keyword evidence="4" id="KW-0540">Nuclease</keyword>
<evidence type="ECO:0000256" key="5">
    <source>
        <dbReference type="ARBA" id="ARBA00022723"/>
    </source>
</evidence>
<keyword evidence="5" id="KW-0479">Metal-binding</keyword>
<keyword evidence="12" id="KW-0808">Transferase</keyword>
<evidence type="ECO:0000256" key="3">
    <source>
        <dbReference type="ARBA" id="ARBA00022695"/>
    </source>
</evidence>
<keyword evidence="1" id="KW-0815">Transposition</keyword>
<dbReference type="PROSITE" id="PS50158">
    <property type="entry name" value="ZF_CCHC"/>
    <property type="match status" value="1"/>
</dbReference>
<keyword evidence="3" id="KW-0548">Nucleotidyltransferase</keyword>
<dbReference type="GO" id="GO:0006397">
    <property type="term" value="P:mRNA processing"/>
    <property type="evidence" value="ECO:0007669"/>
    <property type="project" value="UniProtKB-KW"/>
</dbReference>
<dbReference type="GO" id="GO:0003887">
    <property type="term" value="F:DNA-directed DNA polymerase activity"/>
    <property type="evidence" value="ECO:0007669"/>
    <property type="project" value="UniProtKB-KW"/>
</dbReference>
<proteinExistence type="predicted"/>
<dbReference type="GO" id="GO:0003964">
    <property type="term" value="F:RNA-directed DNA polymerase activity"/>
    <property type="evidence" value="ECO:0007669"/>
    <property type="project" value="UniProtKB-KW"/>
</dbReference>
<organism evidence="19 20">
    <name type="scientific">Austropuccinia psidii MF-1</name>
    <dbReference type="NCBI Taxonomy" id="1389203"/>
    <lineage>
        <taxon>Eukaryota</taxon>
        <taxon>Fungi</taxon>
        <taxon>Dikarya</taxon>
        <taxon>Basidiomycota</taxon>
        <taxon>Pucciniomycotina</taxon>
        <taxon>Pucciniomycetes</taxon>
        <taxon>Pucciniales</taxon>
        <taxon>Sphaerophragmiaceae</taxon>
        <taxon>Austropuccinia</taxon>
    </lineage>
</organism>
<keyword evidence="10" id="KW-0229">DNA integration</keyword>
<dbReference type="EMBL" id="AVOT02058119">
    <property type="protein sequence ID" value="MBW0552069.1"/>
    <property type="molecule type" value="Genomic_DNA"/>
</dbReference>
<dbReference type="GO" id="GO:0004519">
    <property type="term" value="F:endonuclease activity"/>
    <property type="evidence" value="ECO:0007669"/>
    <property type="project" value="UniProtKB-KW"/>
</dbReference>
<dbReference type="OrthoDB" id="2640446at2759"/>
<comment type="caution">
    <text evidence="19">The sequence shown here is derived from an EMBL/GenBank/DDBJ whole genome shotgun (WGS) entry which is preliminary data.</text>
</comment>
<dbReference type="InterPro" id="IPR036397">
    <property type="entry name" value="RNaseH_sf"/>
</dbReference>
<comment type="catalytic activity">
    <reaction evidence="15">
        <text>DNA(n) + a 2'-deoxyribonucleoside 5'-triphosphate = DNA(n+1) + diphosphate</text>
        <dbReference type="Rhea" id="RHEA:22508"/>
        <dbReference type="Rhea" id="RHEA-COMP:17339"/>
        <dbReference type="Rhea" id="RHEA-COMP:17340"/>
        <dbReference type="ChEBI" id="CHEBI:33019"/>
        <dbReference type="ChEBI" id="CHEBI:61560"/>
        <dbReference type="ChEBI" id="CHEBI:173112"/>
        <dbReference type="EC" id="2.7.7.7"/>
    </reaction>
</comment>
<dbReference type="SUPFAM" id="SSF53098">
    <property type="entry name" value="Ribonuclease H-like"/>
    <property type="match status" value="1"/>
</dbReference>
<evidence type="ECO:0000256" key="15">
    <source>
        <dbReference type="ARBA" id="ARBA00049244"/>
    </source>
</evidence>
<keyword evidence="9" id="KW-0694">RNA-binding</keyword>
<dbReference type="InterPro" id="IPR012337">
    <property type="entry name" value="RNaseH-like_sf"/>
</dbReference>
<dbReference type="Proteomes" id="UP000765509">
    <property type="component" value="Unassembled WGS sequence"/>
</dbReference>
<sequence length="523" mass="58490">MLLENDVRCPPNDLVNKFGSFCFHCGWDGHWHVDCPHTRGVVNPNPRSPLPTPFCPLRPVTPDQRPQQGLGAHYQQERVSQVQFVKHNASEKVLIDTGASIHLSGAMHFAMRICSISSFRIFFTKSNSSIVILQMTTLKLPINNGFIYIHNMAYSNKVLGTILSVGFLCTAGVVPVFDDLALLLFVSSPLVTTTLKNNCWWLDVLPEEGTKGSEAVTPSCDLFRFEMNPISQPTSTSLSLHDWHKHLGHACDKMVISFLKQHVPELNPKQWQPFYCMVCATAKRTHWIARARTNIPKEIPLDLLVSDAMGPFSGDAQGFCYLVTISDHASTYSMVYPLKSWSDTPNAILDVIKNFQVHLQLTPKALQTYNERELTLSSFVLSLAKLGVGFFPSLTYSPQEKGKAKGLNWTLGDMVQSKMPKRFWHFAYALASFMHNFLQNSRFLHSLPHQQLFGHPPSIATLYPFGVEAIVHIPAVQQAHKLAPRGVSGCLLKPLMLGGWLLWGPVSNKQIQSASVVFPPFQS</sequence>
<dbReference type="GO" id="GO:0003723">
    <property type="term" value="F:RNA binding"/>
    <property type="evidence" value="ECO:0007669"/>
    <property type="project" value="UniProtKB-KW"/>
</dbReference>
<evidence type="ECO:0000256" key="10">
    <source>
        <dbReference type="ARBA" id="ARBA00022908"/>
    </source>
</evidence>
<dbReference type="GO" id="GO:0015074">
    <property type="term" value="P:DNA integration"/>
    <property type="evidence" value="ECO:0007669"/>
    <property type="project" value="UniProtKB-KW"/>
</dbReference>
<keyword evidence="16" id="KW-0863">Zinc-finger</keyword>
<dbReference type="GO" id="GO:0008270">
    <property type="term" value="F:zinc ion binding"/>
    <property type="evidence" value="ECO:0007669"/>
    <property type="project" value="UniProtKB-KW"/>
</dbReference>
<feature type="domain" description="Integrase catalytic" evidence="18">
    <location>
        <begin position="296"/>
        <end position="465"/>
    </location>
</feature>
<dbReference type="InterPro" id="IPR039537">
    <property type="entry name" value="Retrotran_Ty1/copia-like"/>
</dbReference>
<dbReference type="GO" id="GO:0006310">
    <property type="term" value="P:DNA recombination"/>
    <property type="evidence" value="ECO:0007669"/>
    <property type="project" value="UniProtKB-KW"/>
</dbReference>
<name>A0A9Q3IY90_9BASI</name>
<feature type="domain" description="CCHC-type" evidence="17">
    <location>
        <begin position="22"/>
        <end position="36"/>
    </location>
</feature>
<evidence type="ECO:0000256" key="13">
    <source>
        <dbReference type="ARBA" id="ARBA00023172"/>
    </source>
</evidence>